<dbReference type="STRING" id="1121865.OMW_01323"/>
<comment type="caution">
    <text evidence="3">The sequence shown here is derived from an EMBL/GenBank/DDBJ whole genome shotgun (WGS) entry which is preliminary data.</text>
</comment>
<sequence>MKKYAINGSPLANRTTGIERYMLEIIKRIDKKIDSEHIKLYLLCPDNTEIKLPRLQNIEVVRLPSKGSKICIGKLRSYLKSNNICYCSMSGNLCIQKGAIICTHDIRPLIYKKYDPLMFRIKCIINFVSSKLRAGKIVTVSETSKKKIMEYLKVSPEKITVISNGWEHMKDISEDENFWGKHPNIKKGEYYYSLGSQAPHKNFIWVVENAKRHPENKYVVAGKVWENSSDTVMKEQNIIYLGYVTDEENKTLMKHCKAFVFPSKYEGFGIPPLEALSCGAKLFVANTSCLPEIFKDVAVMFDPDDYSFSFEQDRKISDKKIQEVLEKYSWERAAIQWIDLFEES</sequence>
<dbReference type="Proteomes" id="UP000014113">
    <property type="component" value="Unassembled WGS sequence"/>
</dbReference>
<accession>S0KMP7</accession>
<dbReference type="Pfam" id="PF00534">
    <property type="entry name" value="Glycos_transf_1"/>
    <property type="match status" value="1"/>
</dbReference>
<proteinExistence type="predicted"/>
<dbReference type="RefSeq" id="WP_016183464.1">
    <property type="nucleotide sequence ID" value="NZ_JXKI01000004.1"/>
</dbReference>
<evidence type="ECO:0000313" key="4">
    <source>
        <dbReference type="Proteomes" id="UP000014113"/>
    </source>
</evidence>
<dbReference type="SUPFAM" id="SSF53756">
    <property type="entry name" value="UDP-Glycosyltransferase/glycogen phosphorylase"/>
    <property type="match status" value="1"/>
</dbReference>
<dbReference type="eggNOG" id="COG0438">
    <property type="taxonomic scope" value="Bacteria"/>
</dbReference>
<gene>
    <name evidence="3" type="ORF">I568_01937</name>
</gene>
<evidence type="ECO:0000256" key="1">
    <source>
        <dbReference type="ARBA" id="ARBA00022679"/>
    </source>
</evidence>
<evidence type="ECO:0000313" key="3">
    <source>
        <dbReference type="EMBL" id="EOW80237.1"/>
    </source>
</evidence>
<dbReference type="PANTHER" id="PTHR46401">
    <property type="entry name" value="GLYCOSYLTRANSFERASE WBBK-RELATED"/>
    <property type="match status" value="1"/>
</dbReference>
<dbReference type="PATRIC" id="fig|1121865.3.peg.1283"/>
<dbReference type="CDD" id="cd03809">
    <property type="entry name" value="GT4_MtfB-like"/>
    <property type="match status" value="1"/>
</dbReference>
<feature type="domain" description="Glycosyl transferase family 1" evidence="2">
    <location>
        <begin position="181"/>
        <end position="304"/>
    </location>
</feature>
<dbReference type="Gene3D" id="3.40.50.2000">
    <property type="entry name" value="Glycogen Phosphorylase B"/>
    <property type="match status" value="2"/>
</dbReference>
<evidence type="ECO:0000259" key="2">
    <source>
        <dbReference type="Pfam" id="PF00534"/>
    </source>
</evidence>
<name>S0KMP7_9ENTE</name>
<dbReference type="GO" id="GO:0016757">
    <property type="term" value="F:glycosyltransferase activity"/>
    <property type="evidence" value="ECO:0007669"/>
    <property type="project" value="InterPro"/>
</dbReference>
<protein>
    <recommendedName>
        <fullName evidence="2">Glycosyl transferase family 1 domain-containing protein</fullName>
    </recommendedName>
</protein>
<dbReference type="OrthoDB" id="9811865at2"/>
<reference evidence="3 4" key="1">
    <citation type="submission" date="2013-03" db="EMBL/GenBank/DDBJ databases">
        <title>The Genome Sequence of Enterococcus columbae ATCC_51263 (PacBio/Illumina hybrid assembly).</title>
        <authorList>
            <consortium name="The Broad Institute Genomics Platform"/>
            <consortium name="The Broad Institute Genome Sequencing Center for Infectious Disease"/>
            <person name="Earl A."/>
            <person name="Russ C."/>
            <person name="Gilmore M."/>
            <person name="Surin D."/>
            <person name="Walker B."/>
            <person name="Young S."/>
            <person name="Zeng Q."/>
            <person name="Gargeya S."/>
            <person name="Fitzgerald M."/>
            <person name="Haas B."/>
            <person name="Abouelleil A."/>
            <person name="Allen A.W."/>
            <person name="Alvarado L."/>
            <person name="Arachchi H.M."/>
            <person name="Berlin A.M."/>
            <person name="Chapman S.B."/>
            <person name="Gainer-Dewar J."/>
            <person name="Goldberg J."/>
            <person name="Griggs A."/>
            <person name="Gujja S."/>
            <person name="Hansen M."/>
            <person name="Howarth C."/>
            <person name="Imamovic A."/>
            <person name="Ireland A."/>
            <person name="Larimer J."/>
            <person name="McCowan C."/>
            <person name="Murphy C."/>
            <person name="Pearson M."/>
            <person name="Poon T.W."/>
            <person name="Priest M."/>
            <person name="Roberts A."/>
            <person name="Saif S."/>
            <person name="Shea T."/>
            <person name="Sisk P."/>
            <person name="Sykes S."/>
            <person name="Wortman J."/>
            <person name="Nusbaum C."/>
            <person name="Birren B."/>
        </authorList>
    </citation>
    <scope>NUCLEOTIDE SEQUENCE [LARGE SCALE GENOMIC DNA]</scope>
    <source>
        <strain evidence="3 4">ATCC 51263</strain>
    </source>
</reference>
<keyword evidence="4" id="KW-1185">Reference proteome</keyword>
<organism evidence="3 4">
    <name type="scientific">Enterococcus columbae DSM 7374 = ATCC 51263</name>
    <dbReference type="NCBI Taxonomy" id="1121865"/>
    <lineage>
        <taxon>Bacteria</taxon>
        <taxon>Bacillati</taxon>
        <taxon>Bacillota</taxon>
        <taxon>Bacilli</taxon>
        <taxon>Lactobacillales</taxon>
        <taxon>Enterococcaceae</taxon>
        <taxon>Enterococcus</taxon>
    </lineage>
</organism>
<keyword evidence="1" id="KW-0808">Transferase</keyword>
<dbReference type="InterPro" id="IPR001296">
    <property type="entry name" value="Glyco_trans_1"/>
</dbReference>
<dbReference type="AlphaFoldDB" id="S0KMP7"/>
<dbReference type="PANTHER" id="PTHR46401:SF2">
    <property type="entry name" value="GLYCOSYLTRANSFERASE WBBK-RELATED"/>
    <property type="match status" value="1"/>
</dbReference>
<dbReference type="EMBL" id="ASWJ01000009">
    <property type="protein sequence ID" value="EOW80237.1"/>
    <property type="molecule type" value="Genomic_DNA"/>
</dbReference>